<dbReference type="Gene3D" id="1.20.1280.50">
    <property type="match status" value="1"/>
</dbReference>
<dbReference type="PANTHER" id="PTHR35546:SF128">
    <property type="entry name" value="F-BOX ASSOCIATED DOMAIN-CONTAINING PROTEIN"/>
    <property type="match status" value="1"/>
</dbReference>
<evidence type="ECO:0000313" key="4">
    <source>
        <dbReference type="Proteomes" id="UP001154282"/>
    </source>
</evidence>
<dbReference type="EMBL" id="CAMGYJ010000008">
    <property type="protein sequence ID" value="CAI0468877.1"/>
    <property type="molecule type" value="Genomic_DNA"/>
</dbReference>
<gene>
    <name evidence="3" type="ORF">LITE_LOCUS37980</name>
</gene>
<dbReference type="InterPro" id="IPR056592">
    <property type="entry name" value="Beta-prop_At3g26010-like"/>
</dbReference>
<accession>A0AAV0PCE8</accession>
<keyword evidence="4" id="KW-1185">Reference proteome</keyword>
<protein>
    <recommendedName>
        <fullName evidence="2">F-box domain-containing protein</fullName>
    </recommendedName>
</protein>
<evidence type="ECO:0000259" key="2">
    <source>
        <dbReference type="SMART" id="SM00256"/>
    </source>
</evidence>
<name>A0AAV0PCE8_9ROSI</name>
<feature type="region of interest" description="Disordered" evidence="1">
    <location>
        <begin position="1"/>
        <end position="31"/>
    </location>
</feature>
<feature type="domain" description="F-box" evidence="2">
    <location>
        <begin position="35"/>
        <end position="76"/>
    </location>
</feature>
<evidence type="ECO:0000256" key="1">
    <source>
        <dbReference type="SAM" id="MobiDB-lite"/>
    </source>
</evidence>
<dbReference type="InterPro" id="IPR055290">
    <property type="entry name" value="At3g26010-like"/>
</dbReference>
<dbReference type="PANTHER" id="PTHR35546">
    <property type="entry name" value="F-BOX PROTEIN INTERACTION DOMAIN PROTEIN-RELATED"/>
    <property type="match status" value="1"/>
</dbReference>
<dbReference type="AlphaFoldDB" id="A0AAV0PCE8"/>
<comment type="caution">
    <text evidence="3">The sequence shown here is derived from an EMBL/GenBank/DDBJ whole genome shotgun (WGS) entry which is preliminary data.</text>
</comment>
<organism evidence="3 4">
    <name type="scientific">Linum tenue</name>
    <dbReference type="NCBI Taxonomy" id="586396"/>
    <lineage>
        <taxon>Eukaryota</taxon>
        <taxon>Viridiplantae</taxon>
        <taxon>Streptophyta</taxon>
        <taxon>Embryophyta</taxon>
        <taxon>Tracheophyta</taxon>
        <taxon>Spermatophyta</taxon>
        <taxon>Magnoliopsida</taxon>
        <taxon>eudicotyledons</taxon>
        <taxon>Gunneridae</taxon>
        <taxon>Pentapetalae</taxon>
        <taxon>rosids</taxon>
        <taxon>fabids</taxon>
        <taxon>Malpighiales</taxon>
        <taxon>Linaceae</taxon>
        <taxon>Linum</taxon>
    </lineage>
</organism>
<dbReference type="SUPFAM" id="SSF81383">
    <property type="entry name" value="F-box domain"/>
    <property type="match status" value="1"/>
</dbReference>
<dbReference type="Proteomes" id="UP001154282">
    <property type="component" value="Unassembled WGS sequence"/>
</dbReference>
<sequence length="429" mass="49307">MRLSSLLPPSASGKRRRIRPQGNPPPPPLNPFRKLVDDLVVEILIRLPNPRSSSRCKAVCKRWRSLIAEPTFNRRSISHHQSRYPPASLFLLPAHDPQSILRFLPVPDGARPDLTVFDCFKDLLLCGFIHLRGELRRSYFVCNPFTKQWVALPLSPQTILAYYVSAAGLVCQPRSGTDSSSDFSEYRFRVVCLFQRDLCRIMQVFCSKSGEWREMHMRNENFTGLPFTNALTWNGKLCWADYDEYTASSVLFGYDPFRPYSPAEPIYEHSRLWGHFSVSQGALHMVTFLTEDSTKSLSVWRQEGDDLRRKYQTVLKMTSPSSWGDYKLEDCFVLDLHPEEPEIVFFEYQKSPQCIFFCNLRKGTGEPEFFAAAEFCSSDPAWRVLQPRVSCWPTPIPRYEELRGVYDGSYDCWVQNGGTTATLTSTIGK</sequence>
<dbReference type="SMART" id="SM00256">
    <property type="entry name" value="FBOX"/>
    <property type="match status" value="1"/>
</dbReference>
<dbReference type="Pfam" id="PF24750">
    <property type="entry name" value="b-prop_At3g26010-like"/>
    <property type="match status" value="1"/>
</dbReference>
<dbReference type="InterPro" id="IPR036047">
    <property type="entry name" value="F-box-like_dom_sf"/>
</dbReference>
<reference evidence="3" key="1">
    <citation type="submission" date="2022-08" db="EMBL/GenBank/DDBJ databases">
        <authorList>
            <person name="Gutierrez-Valencia J."/>
        </authorList>
    </citation>
    <scope>NUCLEOTIDE SEQUENCE</scope>
</reference>
<evidence type="ECO:0000313" key="3">
    <source>
        <dbReference type="EMBL" id="CAI0468877.1"/>
    </source>
</evidence>
<proteinExistence type="predicted"/>
<dbReference type="InterPro" id="IPR001810">
    <property type="entry name" value="F-box_dom"/>
</dbReference>